<feature type="compositionally biased region" description="Low complexity" evidence="6">
    <location>
        <begin position="216"/>
        <end position="233"/>
    </location>
</feature>
<feature type="compositionally biased region" description="Basic residues" evidence="6">
    <location>
        <begin position="1105"/>
        <end position="1156"/>
    </location>
</feature>
<feature type="region of interest" description="Disordered" evidence="6">
    <location>
        <begin position="636"/>
        <end position="673"/>
    </location>
</feature>
<organism evidence="7 8">
    <name type="scientific">Chlamydomonas reinhardtii</name>
    <name type="common">Chlamydomonas smithii</name>
    <dbReference type="NCBI Taxonomy" id="3055"/>
    <lineage>
        <taxon>Eukaryota</taxon>
        <taxon>Viridiplantae</taxon>
        <taxon>Chlorophyta</taxon>
        <taxon>core chlorophytes</taxon>
        <taxon>Chlorophyceae</taxon>
        <taxon>CS clade</taxon>
        <taxon>Chlamydomonadales</taxon>
        <taxon>Chlamydomonadaceae</taxon>
        <taxon>Chlamydomonas</taxon>
    </lineage>
</organism>
<feature type="compositionally biased region" description="Acidic residues" evidence="6">
    <location>
        <begin position="163"/>
        <end position="175"/>
    </location>
</feature>
<evidence type="ECO:0000313" key="7">
    <source>
        <dbReference type="EMBL" id="PNW74999.1"/>
    </source>
</evidence>
<feature type="compositionally biased region" description="Acidic residues" evidence="6">
    <location>
        <begin position="138"/>
        <end position="152"/>
    </location>
</feature>
<feature type="compositionally biased region" description="Low complexity" evidence="6">
    <location>
        <begin position="128"/>
        <end position="137"/>
    </location>
</feature>
<dbReference type="STRING" id="3055.A0A2K3D3A1"/>
<dbReference type="RefSeq" id="XP_042918282.1">
    <property type="nucleotide sequence ID" value="XM_043068084.1"/>
</dbReference>
<dbReference type="GO" id="GO:0006357">
    <property type="term" value="P:regulation of transcription by RNA polymerase II"/>
    <property type="evidence" value="ECO:0000318"/>
    <property type="project" value="GO_Central"/>
</dbReference>
<keyword evidence="8" id="KW-1185">Reference proteome</keyword>
<feature type="compositionally biased region" description="Low complexity" evidence="6">
    <location>
        <begin position="598"/>
        <end position="612"/>
    </location>
</feature>
<evidence type="ECO:0008006" key="9">
    <source>
        <dbReference type="Google" id="ProtNLM"/>
    </source>
</evidence>
<feature type="compositionally biased region" description="Gly residues" evidence="6">
    <location>
        <begin position="979"/>
        <end position="993"/>
    </location>
</feature>
<dbReference type="Gramene" id="PNW74999">
    <property type="protein sequence ID" value="PNW74999"/>
    <property type="gene ID" value="CHLRE_12g500850v5"/>
</dbReference>
<feature type="region of interest" description="Disordered" evidence="6">
    <location>
        <begin position="1010"/>
        <end position="1045"/>
    </location>
</feature>
<proteinExistence type="predicted"/>
<evidence type="ECO:0000256" key="3">
    <source>
        <dbReference type="ARBA" id="ARBA00023125"/>
    </source>
</evidence>
<evidence type="ECO:0000256" key="6">
    <source>
        <dbReference type="SAM" id="MobiDB-lite"/>
    </source>
</evidence>
<feature type="compositionally biased region" description="Low complexity" evidence="6">
    <location>
        <begin position="841"/>
        <end position="860"/>
    </location>
</feature>
<feature type="region of interest" description="Disordered" evidence="6">
    <location>
        <begin position="765"/>
        <end position="802"/>
    </location>
</feature>
<feature type="compositionally biased region" description="Low complexity" evidence="6">
    <location>
        <begin position="245"/>
        <end position="255"/>
    </location>
</feature>
<keyword evidence="2" id="KW-0805">Transcription regulation</keyword>
<accession>A0A2K3D3A1</accession>
<dbReference type="GO" id="GO:0006805">
    <property type="term" value="P:xenobiotic metabolic process"/>
    <property type="evidence" value="ECO:0007669"/>
    <property type="project" value="InterPro"/>
</dbReference>
<feature type="region of interest" description="Disordered" evidence="6">
    <location>
        <begin position="1392"/>
        <end position="1430"/>
    </location>
</feature>
<dbReference type="GeneID" id="66055478"/>
<feature type="region of interest" description="Disordered" evidence="6">
    <location>
        <begin position="977"/>
        <end position="997"/>
    </location>
</feature>
<dbReference type="GO" id="GO:0004879">
    <property type="term" value="F:nuclear receptor activity"/>
    <property type="evidence" value="ECO:0000318"/>
    <property type="project" value="GO_Central"/>
</dbReference>
<feature type="region of interest" description="Disordered" evidence="6">
    <location>
        <begin position="268"/>
        <end position="302"/>
    </location>
</feature>
<feature type="region of interest" description="Disordered" evidence="6">
    <location>
        <begin position="1085"/>
        <end position="1159"/>
    </location>
</feature>
<dbReference type="InterPro" id="IPR039091">
    <property type="entry name" value="AHR/AHRR"/>
</dbReference>
<feature type="compositionally biased region" description="Low complexity" evidence="6">
    <location>
        <begin position="153"/>
        <end position="162"/>
    </location>
</feature>
<dbReference type="InParanoid" id="A0A2K3D3A1"/>
<feature type="compositionally biased region" description="Low complexity" evidence="6">
    <location>
        <begin position="655"/>
        <end position="672"/>
    </location>
</feature>
<evidence type="ECO:0000256" key="2">
    <source>
        <dbReference type="ARBA" id="ARBA00023015"/>
    </source>
</evidence>
<feature type="region of interest" description="Disordered" evidence="6">
    <location>
        <begin position="833"/>
        <end position="860"/>
    </location>
</feature>
<evidence type="ECO:0000256" key="1">
    <source>
        <dbReference type="ARBA" id="ARBA00004123"/>
    </source>
</evidence>
<dbReference type="SUPFAM" id="SSF46689">
    <property type="entry name" value="Homeodomain-like"/>
    <property type="match status" value="1"/>
</dbReference>
<comment type="subcellular location">
    <subcellularLocation>
        <location evidence="1">Nucleus</location>
    </subcellularLocation>
</comment>
<gene>
    <name evidence="7" type="ORF">CHLRE_12g500850v5</name>
</gene>
<feature type="region of interest" description="Disordered" evidence="6">
    <location>
        <begin position="1271"/>
        <end position="1370"/>
    </location>
</feature>
<sequence length="1512" mass="157414">MAPDEKLLALWHSRHGNKWSKIASAMPGCCVTSLKNLYYNTARACLRARPVNRGSFLFEYVMLVRDNPDDDAARMTAYEQVCARLGISAPATATAADDPASDADDARAVKPPPRRPQQKRVRRKPRRSVAASSSSESGESEESAEEGGESDDASNANSSDGSSDSEQEEEGAPESEEAKSEETEEDEKDEDFRVVRRRPRKCSRAGAGQRARPSKAAGVAAAAAAAPAVADDVAAPRRKLGRQGSGNTSGSSTVTNASGHVAAEAAAGAATDAGAREGEGGAVSGATAAAAAMQQEQPQRQLLCSQEDVTMAPEEAGEVGPEGTGTAVACAAVGAAATAAAAASETVVPGGSTGPVVRAAAPGGDANDGAVVAAVSGGAEPINQDDMPPGAAAGAAEAASGGLLGSAVAVRPLHMQVQPQPGRLYGMGRPESDLHGDGFFGDIHGGGGSGCDGGAARDGSGAPRATGSTSAAHAGPDSHTPDLNNNQGLRALSCDGHTALPVPPSAPGSATATAAASSAAGVAPPPSAPMASCDALYEQVRDHRQHHHPAKPLDDFFAGHQGPAVGYHGHFPSAELCYSRQQLQQQQQQRMPGAGPSRLQPLQPQPRQQAQLPALGSDSHLGQQQLLPQSQSVGRMQLQPFPQPPSAGSSMCRVDTSGTLSTLHSSGDGSSSRVLLCSLPELPGGKRLSLTAATAAPGSLAAAAASPCLLGSPLLGADGEAEALEGLLHSLERDLGIMSPAHRNPSHGSQVLQPSQRPLQLQLLPHPRSAGSNNNSDSGATQHPLSLSGPHPHPHSQPQRRLQGLSVGSATCTGPQQQQPRLAPFLGLSAAASLQPPHSNRPGATAGAAGAAPAASARPSWLGDRGPLDLADELLCGSGGIGGKSPRRRLLGPASSQPDLDVMEGPVARRTDPGIGVRQQHHNAMLGALSAGHTITNTNINNISNTNISNNNINNISNNNLLHGDLQLETSLQLQQLGQRGGGGGGGWRGPGSEGLHSVAFEAGPALSQEFPKSSDAFTPRSTADGYAAAPLPFDGQQTAGYDVRSGGRRPCCPMHSSPFAAAASPWGQLDPLLGVPRGGSVGGGAAVGPLSNDSGGSPCWSGPHSHHAPHHDHHYRHHRQQYHPHHPHHQHQHNHQHHHHQHQHQHHQHHQHHCPLHQPHCPLYRHPHALSGAHSMPQPLPSFCRESWPLQPEGGGGGIAAERGAMDPTAPMAMQLRPQQQQQFYCQQLCGGGGGSSRHASGPTVSRLAGARVGPYPRCTLPGPHSPFAAAGARNAGGLESHHRGSGGGVGPSCVGLHSETPEPLPGSHMEWASQPAATPFTQQGPQRQQHHHQHHHQQHQHYQHHQHHQHYQHYQHYEHQQHQHSWRASAAPNVQRCYSLQSFEDTGPLRPLVPLPPLPALKPLPPLPPLPQQQQQQQQQPVATDLHTSPNFFDGGGLRREMSIARTSSNLDNSISNDCDGGPGRGISLDAGGRLSIEHGECVTSDTDLDLLVDNLIWNPAPEASWIRAD</sequence>
<evidence type="ECO:0000313" key="8">
    <source>
        <dbReference type="Proteomes" id="UP000006906"/>
    </source>
</evidence>
<dbReference type="PANTHER" id="PTHR10649">
    <property type="entry name" value="ARYL HYDROCARBON RECEPTOR"/>
    <property type="match status" value="1"/>
</dbReference>
<dbReference type="Gene3D" id="1.10.10.60">
    <property type="entry name" value="Homeodomain-like"/>
    <property type="match status" value="1"/>
</dbReference>
<dbReference type="GO" id="GO:0005634">
    <property type="term" value="C:nucleus"/>
    <property type="evidence" value="ECO:0000318"/>
    <property type="project" value="GO_Central"/>
</dbReference>
<dbReference type="PANTHER" id="PTHR10649:SF12">
    <property type="entry name" value="SPINELESS, ISOFORM C"/>
    <property type="match status" value="1"/>
</dbReference>
<dbReference type="EMBL" id="CM008973">
    <property type="protein sequence ID" value="PNW74999.1"/>
    <property type="molecule type" value="Genomic_DNA"/>
</dbReference>
<feature type="region of interest" description="Disordered" evidence="6">
    <location>
        <begin position="879"/>
        <end position="905"/>
    </location>
</feature>
<evidence type="ECO:0000256" key="5">
    <source>
        <dbReference type="ARBA" id="ARBA00023242"/>
    </source>
</evidence>
<evidence type="ECO:0000256" key="4">
    <source>
        <dbReference type="ARBA" id="ARBA00023163"/>
    </source>
</evidence>
<reference evidence="7 8" key="1">
    <citation type="journal article" date="2007" name="Science">
        <title>The Chlamydomonas genome reveals the evolution of key animal and plant functions.</title>
        <authorList>
            <person name="Merchant S.S."/>
            <person name="Prochnik S.E."/>
            <person name="Vallon O."/>
            <person name="Harris E.H."/>
            <person name="Karpowicz S.J."/>
            <person name="Witman G.B."/>
            <person name="Terry A."/>
            <person name="Salamov A."/>
            <person name="Fritz-Laylin L.K."/>
            <person name="Marechal-Drouard L."/>
            <person name="Marshall W.F."/>
            <person name="Qu L.H."/>
            <person name="Nelson D.R."/>
            <person name="Sanderfoot A.A."/>
            <person name="Spalding M.H."/>
            <person name="Kapitonov V.V."/>
            <person name="Ren Q."/>
            <person name="Ferris P."/>
            <person name="Lindquist E."/>
            <person name="Shapiro H."/>
            <person name="Lucas S.M."/>
            <person name="Grimwood J."/>
            <person name="Schmutz J."/>
            <person name="Cardol P."/>
            <person name="Cerutti H."/>
            <person name="Chanfreau G."/>
            <person name="Chen C.L."/>
            <person name="Cognat V."/>
            <person name="Croft M.T."/>
            <person name="Dent R."/>
            <person name="Dutcher S."/>
            <person name="Fernandez E."/>
            <person name="Fukuzawa H."/>
            <person name="Gonzalez-Ballester D."/>
            <person name="Gonzalez-Halphen D."/>
            <person name="Hallmann A."/>
            <person name="Hanikenne M."/>
            <person name="Hippler M."/>
            <person name="Inwood W."/>
            <person name="Jabbari K."/>
            <person name="Kalanon M."/>
            <person name="Kuras R."/>
            <person name="Lefebvre P.A."/>
            <person name="Lemaire S.D."/>
            <person name="Lobanov A.V."/>
            <person name="Lohr M."/>
            <person name="Manuell A."/>
            <person name="Meier I."/>
            <person name="Mets L."/>
            <person name="Mittag M."/>
            <person name="Mittelmeier T."/>
            <person name="Moroney J.V."/>
            <person name="Moseley J."/>
            <person name="Napoli C."/>
            <person name="Nedelcu A.M."/>
            <person name="Niyogi K."/>
            <person name="Novoselov S.V."/>
            <person name="Paulsen I.T."/>
            <person name="Pazour G."/>
            <person name="Purton S."/>
            <person name="Ral J.P."/>
            <person name="Riano-Pachon D.M."/>
            <person name="Riekhof W."/>
            <person name="Rymarquis L."/>
            <person name="Schroda M."/>
            <person name="Stern D."/>
            <person name="Umen J."/>
            <person name="Willows R."/>
            <person name="Wilson N."/>
            <person name="Zimmer S.L."/>
            <person name="Allmer J."/>
            <person name="Balk J."/>
            <person name="Bisova K."/>
            <person name="Chen C.J."/>
            <person name="Elias M."/>
            <person name="Gendler K."/>
            <person name="Hauser C."/>
            <person name="Lamb M.R."/>
            <person name="Ledford H."/>
            <person name="Long J.C."/>
            <person name="Minagawa J."/>
            <person name="Page M.D."/>
            <person name="Pan J."/>
            <person name="Pootakham W."/>
            <person name="Roje S."/>
            <person name="Rose A."/>
            <person name="Stahlberg E."/>
            <person name="Terauchi A.M."/>
            <person name="Yang P."/>
            <person name="Ball S."/>
            <person name="Bowler C."/>
            <person name="Dieckmann C.L."/>
            <person name="Gladyshev V.N."/>
            <person name="Green P."/>
            <person name="Jorgensen R."/>
            <person name="Mayfield S."/>
            <person name="Mueller-Roeber B."/>
            <person name="Rajamani S."/>
            <person name="Sayre R.T."/>
            <person name="Brokstein P."/>
            <person name="Dubchak I."/>
            <person name="Goodstein D."/>
            <person name="Hornick L."/>
            <person name="Huang Y.W."/>
            <person name="Jhaveri J."/>
            <person name="Luo Y."/>
            <person name="Martinez D."/>
            <person name="Ngau W.C."/>
            <person name="Otillar B."/>
            <person name="Poliakov A."/>
            <person name="Porter A."/>
            <person name="Szajkowski L."/>
            <person name="Werner G."/>
            <person name="Zhou K."/>
            <person name="Grigoriev I.V."/>
            <person name="Rokhsar D.S."/>
            <person name="Grossman A.R."/>
        </authorList>
    </citation>
    <scope>NUCLEOTIDE SEQUENCE [LARGE SCALE GENOMIC DNA]</scope>
    <source>
        <strain evidence="8">CC-503</strain>
    </source>
</reference>
<protein>
    <recommendedName>
        <fullName evidence="9">Myb-like domain-containing protein</fullName>
    </recommendedName>
</protein>
<dbReference type="Proteomes" id="UP000006906">
    <property type="component" value="Chromosome 12"/>
</dbReference>
<dbReference type="OrthoDB" id="10676001at2759"/>
<feature type="compositionally biased region" description="Basic residues" evidence="6">
    <location>
        <begin position="1330"/>
        <end position="1355"/>
    </location>
</feature>
<keyword evidence="4" id="KW-0804">Transcription</keyword>
<feature type="compositionally biased region" description="Basic residues" evidence="6">
    <location>
        <begin position="112"/>
        <end position="127"/>
    </location>
</feature>
<keyword evidence="3" id="KW-0238">DNA-binding</keyword>
<dbReference type="InterPro" id="IPR009057">
    <property type="entry name" value="Homeodomain-like_sf"/>
</dbReference>
<feature type="compositionally biased region" description="Low complexity" evidence="6">
    <location>
        <begin position="1414"/>
        <end position="1423"/>
    </location>
</feature>
<feature type="compositionally biased region" description="Polar residues" evidence="6">
    <location>
        <begin position="1317"/>
        <end position="1329"/>
    </location>
</feature>
<name>A0A2K3D3A1_CHLRE</name>
<feature type="region of interest" description="Disordered" evidence="6">
    <location>
        <begin position="93"/>
        <end position="255"/>
    </location>
</feature>
<feature type="region of interest" description="Disordered" evidence="6">
    <location>
        <begin position="581"/>
        <end position="612"/>
    </location>
</feature>
<dbReference type="GO" id="GO:0000976">
    <property type="term" value="F:transcription cis-regulatory region binding"/>
    <property type="evidence" value="ECO:0000318"/>
    <property type="project" value="GO_Central"/>
</dbReference>
<feature type="region of interest" description="Disordered" evidence="6">
    <location>
        <begin position="450"/>
        <end position="511"/>
    </location>
</feature>
<dbReference type="GO" id="GO:0034751">
    <property type="term" value="C:aryl hydrocarbon receptor complex"/>
    <property type="evidence" value="ECO:0000318"/>
    <property type="project" value="GO_Central"/>
</dbReference>
<dbReference type="KEGG" id="cre:CHLRE_12g500850v5"/>
<keyword evidence="5" id="KW-0539">Nucleus</keyword>
<feature type="compositionally biased region" description="Pro residues" evidence="6">
    <location>
        <begin position="1393"/>
        <end position="1413"/>
    </location>
</feature>